<keyword evidence="4" id="KW-1185">Reference proteome</keyword>
<evidence type="ECO:0000259" key="2">
    <source>
        <dbReference type="Pfam" id="PF20478"/>
    </source>
</evidence>
<feature type="compositionally biased region" description="Basic and acidic residues" evidence="1">
    <location>
        <begin position="30"/>
        <end position="41"/>
    </location>
</feature>
<accession>A0A8T2K299</accession>
<sequence>MPENQPNQGSSRDVDNYASKRGWDGPNEQLDNRPERGKGTDSSDGSLSDSSDFVMEDVFNRRVGNISWCTCGNCSPMQTEVESYCCQDIGQIREQIPEDSLCITENPEVIYECTDYRRVDLDMKMMNPHLSEYPKDEDLMRYMREASYRSFKVVIYEFLGGKNRKLIPSCMLTKIRDTFPDYDVEEMALE</sequence>
<dbReference type="PANTHER" id="PTHR36981">
    <property type="entry name" value="ZGC:195170"/>
    <property type="match status" value="1"/>
</dbReference>
<dbReference type="AlphaFoldDB" id="A0A8T2K299"/>
<feature type="compositionally biased region" description="Polar residues" evidence="1">
    <location>
        <begin position="1"/>
        <end position="11"/>
    </location>
</feature>
<feature type="region of interest" description="Disordered" evidence="1">
    <location>
        <begin position="1"/>
        <end position="51"/>
    </location>
</feature>
<dbReference type="EMBL" id="JAACNH010000003">
    <property type="protein sequence ID" value="KAG8449730.1"/>
    <property type="molecule type" value="Genomic_DNA"/>
</dbReference>
<protein>
    <recommendedName>
        <fullName evidence="2">P2X purinoreceptor 7 intracellular domain-containing protein</fullName>
    </recommendedName>
</protein>
<dbReference type="Pfam" id="PF20478">
    <property type="entry name" value="P2RX7_C"/>
    <property type="match status" value="1"/>
</dbReference>
<comment type="caution">
    <text evidence="3">The sequence shown here is derived from an EMBL/GenBank/DDBJ whole genome shotgun (WGS) entry which is preliminary data.</text>
</comment>
<feature type="compositionally biased region" description="Low complexity" evidence="1">
    <location>
        <begin position="42"/>
        <end position="51"/>
    </location>
</feature>
<organism evidence="3 4">
    <name type="scientific">Hymenochirus boettgeri</name>
    <name type="common">Congo dwarf clawed frog</name>
    <dbReference type="NCBI Taxonomy" id="247094"/>
    <lineage>
        <taxon>Eukaryota</taxon>
        <taxon>Metazoa</taxon>
        <taxon>Chordata</taxon>
        <taxon>Craniata</taxon>
        <taxon>Vertebrata</taxon>
        <taxon>Euteleostomi</taxon>
        <taxon>Amphibia</taxon>
        <taxon>Batrachia</taxon>
        <taxon>Anura</taxon>
        <taxon>Pipoidea</taxon>
        <taxon>Pipidae</taxon>
        <taxon>Pipinae</taxon>
        <taxon>Hymenochirus</taxon>
    </lineage>
</organism>
<evidence type="ECO:0000256" key="1">
    <source>
        <dbReference type="SAM" id="MobiDB-lite"/>
    </source>
</evidence>
<evidence type="ECO:0000313" key="4">
    <source>
        <dbReference type="Proteomes" id="UP000812440"/>
    </source>
</evidence>
<dbReference type="InterPro" id="IPR046815">
    <property type="entry name" value="P2RX7_C"/>
</dbReference>
<evidence type="ECO:0000313" key="3">
    <source>
        <dbReference type="EMBL" id="KAG8449730.1"/>
    </source>
</evidence>
<dbReference type="PANTHER" id="PTHR36981:SF9">
    <property type="entry name" value="NANOR-RELATED"/>
    <property type="match status" value="1"/>
</dbReference>
<reference evidence="3" key="1">
    <citation type="thesis" date="2020" institute="ProQuest LLC" country="789 East Eisenhower Parkway, Ann Arbor, MI, USA">
        <title>Comparative Genomics and Chromosome Evolution.</title>
        <authorList>
            <person name="Mudd A.B."/>
        </authorList>
    </citation>
    <scope>NUCLEOTIDE SEQUENCE</scope>
    <source>
        <strain evidence="3">Female2</strain>
        <tissue evidence="3">Blood</tissue>
    </source>
</reference>
<dbReference type="OrthoDB" id="9907364at2759"/>
<gene>
    <name evidence="3" type="ORF">GDO86_016393</name>
</gene>
<feature type="domain" description="P2X purinoreceptor 7 intracellular" evidence="2">
    <location>
        <begin position="63"/>
        <end position="183"/>
    </location>
</feature>
<dbReference type="Proteomes" id="UP000812440">
    <property type="component" value="Chromosome 8_10"/>
</dbReference>
<name>A0A8T2K299_9PIPI</name>
<proteinExistence type="predicted"/>